<dbReference type="GO" id="GO:0006355">
    <property type="term" value="P:regulation of DNA-templated transcription"/>
    <property type="evidence" value="ECO:0007669"/>
    <property type="project" value="InterPro"/>
</dbReference>
<organism evidence="12 13">
    <name type="scientific">Cephaloticoccus capnophilus</name>
    <dbReference type="NCBI Taxonomy" id="1548208"/>
    <lineage>
        <taxon>Bacteria</taxon>
        <taxon>Pseudomonadati</taxon>
        <taxon>Verrucomicrobiota</taxon>
        <taxon>Opitutia</taxon>
        <taxon>Opitutales</taxon>
        <taxon>Opitutaceae</taxon>
        <taxon>Cephaloticoccus</taxon>
    </lineage>
</organism>
<feature type="domain" description="OmpR/PhoB-type" evidence="11">
    <location>
        <begin position="135"/>
        <end position="231"/>
    </location>
</feature>
<dbReference type="SUPFAM" id="SSF46894">
    <property type="entry name" value="C-terminal effector domain of the bipartite response regulators"/>
    <property type="match status" value="1"/>
</dbReference>
<gene>
    <name evidence="12" type="ORF">AXK12_02745</name>
</gene>
<keyword evidence="13" id="KW-1185">Reference proteome</keyword>
<dbReference type="PROSITE" id="PS51755">
    <property type="entry name" value="OMPR_PHOB"/>
    <property type="match status" value="1"/>
</dbReference>
<feature type="DNA-binding region" description="OmpR/PhoB-type" evidence="9">
    <location>
        <begin position="135"/>
        <end position="231"/>
    </location>
</feature>
<evidence type="ECO:0000313" key="12">
    <source>
        <dbReference type="EMBL" id="KXU36693.1"/>
    </source>
</evidence>
<dbReference type="GO" id="GO:0005829">
    <property type="term" value="C:cytosol"/>
    <property type="evidence" value="ECO:0007669"/>
    <property type="project" value="TreeGrafter"/>
</dbReference>
<dbReference type="GO" id="GO:0000976">
    <property type="term" value="F:transcription cis-regulatory region binding"/>
    <property type="evidence" value="ECO:0007669"/>
    <property type="project" value="TreeGrafter"/>
</dbReference>
<dbReference type="Pfam" id="PF00072">
    <property type="entry name" value="Response_reg"/>
    <property type="match status" value="1"/>
</dbReference>
<dbReference type="RefSeq" id="WP_068711129.1">
    <property type="nucleotide sequence ID" value="NZ_LSZP01000020.1"/>
</dbReference>
<reference evidence="12 13" key="1">
    <citation type="submission" date="2016-02" db="EMBL/GenBank/DDBJ databases">
        <authorList>
            <person name="Wen L."/>
            <person name="He K."/>
            <person name="Yang H."/>
        </authorList>
    </citation>
    <scope>NUCLEOTIDE SEQUENCE [LARGE SCALE GENOMIC DNA]</scope>
    <source>
        <strain evidence="12 13">CV41</strain>
    </source>
</reference>
<keyword evidence="5 9" id="KW-0238">DNA-binding</keyword>
<protein>
    <recommendedName>
        <fullName evidence="1">Phosphate regulon transcriptional regulatory protein PhoB</fullName>
    </recommendedName>
</protein>
<dbReference type="InterPro" id="IPR016032">
    <property type="entry name" value="Sig_transdc_resp-reg_C-effctor"/>
</dbReference>
<evidence type="ECO:0000256" key="2">
    <source>
        <dbReference type="ARBA" id="ARBA00022553"/>
    </source>
</evidence>
<dbReference type="OrthoDB" id="9778145at2"/>
<dbReference type="Proteomes" id="UP000071392">
    <property type="component" value="Unassembled WGS sequence"/>
</dbReference>
<name>A0A139SQ72_9BACT</name>
<evidence type="ECO:0000256" key="1">
    <source>
        <dbReference type="ARBA" id="ARBA00013332"/>
    </source>
</evidence>
<comment type="caution">
    <text evidence="12">The sequence shown here is derived from an EMBL/GenBank/DDBJ whole genome shotgun (WGS) entry which is preliminary data.</text>
</comment>
<proteinExistence type="predicted"/>
<dbReference type="SUPFAM" id="SSF52172">
    <property type="entry name" value="CheY-like"/>
    <property type="match status" value="1"/>
</dbReference>
<evidence type="ECO:0000256" key="7">
    <source>
        <dbReference type="ARBA" id="ARBA00024735"/>
    </source>
</evidence>
<evidence type="ECO:0000259" key="11">
    <source>
        <dbReference type="PROSITE" id="PS51755"/>
    </source>
</evidence>
<dbReference type="Gene3D" id="3.40.50.2300">
    <property type="match status" value="1"/>
</dbReference>
<dbReference type="PANTHER" id="PTHR48111:SF40">
    <property type="entry name" value="PHOSPHATE REGULON TRANSCRIPTIONAL REGULATORY PROTEIN PHOB"/>
    <property type="match status" value="1"/>
</dbReference>
<comment type="function">
    <text evidence="7">This protein is a positive regulator for the phosphate regulon. Transcription of this operon is positively regulated by PhoB and PhoR when phosphate is limited.</text>
</comment>
<dbReference type="PROSITE" id="PS50110">
    <property type="entry name" value="RESPONSE_REGULATORY"/>
    <property type="match status" value="1"/>
</dbReference>
<dbReference type="Pfam" id="PF00486">
    <property type="entry name" value="Trans_reg_C"/>
    <property type="match status" value="1"/>
</dbReference>
<dbReference type="SMART" id="SM00862">
    <property type="entry name" value="Trans_reg_C"/>
    <property type="match status" value="1"/>
</dbReference>
<evidence type="ECO:0000256" key="5">
    <source>
        <dbReference type="ARBA" id="ARBA00023125"/>
    </source>
</evidence>
<evidence type="ECO:0000256" key="9">
    <source>
        <dbReference type="PROSITE-ProRule" id="PRU01091"/>
    </source>
</evidence>
<dbReference type="InterPro" id="IPR001789">
    <property type="entry name" value="Sig_transdc_resp-reg_receiver"/>
</dbReference>
<dbReference type="InterPro" id="IPR011006">
    <property type="entry name" value="CheY-like_superfamily"/>
</dbReference>
<evidence type="ECO:0000313" key="13">
    <source>
        <dbReference type="Proteomes" id="UP000071392"/>
    </source>
</evidence>
<keyword evidence="3" id="KW-0902">Two-component regulatory system</keyword>
<dbReference type="Gene3D" id="1.10.10.10">
    <property type="entry name" value="Winged helix-like DNA-binding domain superfamily/Winged helix DNA-binding domain"/>
    <property type="match status" value="1"/>
</dbReference>
<evidence type="ECO:0000256" key="6">
    <source>
        <dbReference type="ARBA" id="ARBA00023163"/>
    </source>
</evidence>
<evidence type="ECO:0000256" key="4">
    <source>
        <dbReference type="ARBA" id="ARBA00023015"/>
    </source>
</evidence>
<dbReference type="FunFam" id="3.40.50.2300:FF:000001">
    <property type="entry name" value="DNA-binding response regulator PhoB"/>
    <property type="match status" value="1"/>
</dbReference>
<evidence type="ECO:0000256" key="8">
    <source>
        <dbReference type="PROSITE-ProRule" id="PRU00169"/>
    </source>
</evidence>
<dbReference type="AlphaFoldDB" id="A0A139SQ72"/>
<evidence type="ECO:0000259" key="10">
    <source>
        <dbReference type="PROSITE" id="PS50110"/>
    </source>
</evidence>
<keyword evidence="2 8" id="KW-0597">Phosphoprotein</keyword>
<feature type="modified residue" description="4-aspartylphosphate" evidence="8">
    <location>
        <position position="57"/>
    </location>
</feature>
<dbReference type="GO" id="GO:0000156">
    <property type="term" value="F:phosphorelay response regulator activity"/>
    <property type="evidence" value="ECO:0007669"/>
    <property type="project" value="TreeGrafter"/>
</dbReference>
<dbReference type="InterPro" id="IPR001867">
    <property type="entry name" value="OmpR/PhoB-type_DNA-bd"/>
</dbReference>
<dbReference type="InterPro" id="IPR036388">
    <property type="entry name" value="WH-like_DNA-bd_sf"/>
</dbReference>
<dbReference type="EMBL" id="LSZP01000020">
    <property type="protein sequence ID" value="KXU36693.1"/>
    <property type="molecule type" value="Genomic_DNA"/>
</dbReference>
<dbReference type="FunFam" id="1.10.10.10:FF:000018">
    <property type="entry name" value="DNA-binding response regulator ResD"/>
    <property type="match status" value="1"/>
</dbReference>
<sequence>MPDTRSERILVVDDEPDVTELLCYTLNAKGFVVEALNDPNRCVDFAREFEPDLIVLDVMMPELSGIQICRMLRASASLKKVPVLFLTAKAEEADRVQGLEAGADDYVSKPFSTKELVLRVQSILRRSREGRQAEARVLEVGGLALDLGRHELRLHGELVALTATEFRLLHLLMSRRGRVQSREHLLLNVWNYETEIETRTVDTHVRRLREKLGSEADWVETVRGVGYRFSEKGPTAVLSDSSVTL</sequence>
<dbReference type="SMART" id="SM00448">
    <property type="entry name" value="REC"/>
    <property type="match status" value="1"/>
</dbReference>
<accession>A0A139SQ72</accession>
<feature type="domain" description="Response regulatory" evidence="10">
    <location>
        <begin position="8"/>
        <end position="124"/>
    </location>
</feature>
<keyword evidence="4" id="KW-0805">Transcription regulation</keyword>
<dbReference type="InterPro" id="IPR039420">
    <property type="entry name" value="WalR-like"/>
</dbReference>
<evidence type="ECO:0000256" key="3">
    <source>
        <dbReference type="ARBA" id="ARBA00023012"/>
    </source>
</evidence>
<dbReference type="STRING" id="1548208.AXK12_02745"/>
<keyword evidence="6" id="KW-0804">Transcription</keyword>
<dbReference type="CDD" id="cd00383">
    <property type="entry name" value="trans_reg_C"/>
    <property type="match status" value="1"/>
</dbReference>
<dbReference type="GO" id="GO:0032993">
    <property type="term" value="C:protein-DNA complex"/>
    <property type="evidence" value="ECO:0007669"/>
    <property type="project" value="TreeGrafter"/>
</dbReference>
<dbReference type="PANTHER" id="PTHR48111">
    <property type="entry name" value="REGULATOR OF RPOS"/>
    <property type="match status" value="1"/>
</dbReference>